<keyword evidence="4 5" id="KW-0472">Membrane</keyword>
<feature type="transmembrane region" description="Helical" evidence="5">
    <location>
        <begin position="48"/>
        <end position="69"/>
    </location>
</feature>
<evidence type="ECO:0000313" key="7">
    <source>
        <dbReference type="Proteomes" id="UP000551327"/>
    </source>
</evidence>
<dbReference type="InterPro" id="IPR051598">
    <property type="entry name" value="TSUP/Inactive_protease-like"/>
</dbReference>
<reference evidence="6 7" key="1">
    <citation type="submission" date="2020-08" db="EMBL/GenBank/DDBJ databases">
        <title>The genome sequence of type strain Novosphingobium piscinae KCTC 42194.</title>
        <authorList>
            <person name="Liu Y."/>
        </authorList>
    </citation>
    <scope>NUCLEOTIDE SEQUENCE [LARGE SCALE GENOMIC DNA]</scope>
    <source>
        <strain evidence="6 7">KCTC 42194</strain>
    </source>
</reference>
<keyword evidence="2 5" id="KW-0812">Transmembrane</keyword>
<name>A0A7X1KPY1_9SPHN</name>
<keyword evidence="3 5" id="KW-1133">Transmembrane helix</keyword>
<feature type="transmembrane region" description="Helical" evidence="5">
    <location>
        <begin position="120"/>
        <end position="139"/>
    </location>
</feature>
<comment type="caution">
    <text evidence="6">The sequence shown here is derived from an EMBL/GenBank/DDBJ whole genome shotgun (WGS) entry which is preliminary data.</text>
</comment>
<feature type="transmembrane region" description="Helical" evidence="5">
    <location>
        <begin position="89"/>
        <end position="108"/>
    </location>
</feature>
<evidence type="ECO:0000256" key="2">
    <source>
        <dbReference type="ARBA" id="ARBA00022692"/>
    </source>
</evidence>
<feature type="transmembrane region" description="Helical" evidence="5">
    <location>
        <begin position="228"/>
        <end position="248"/>
    </location>
</feature>
<comment type="subcellular location">
    <subcellularLocation>
        <location evidence="5">Cell membrane</location>
        <topology evidence="5">Multi-pass membrane protein</topology>
    </subcellularLocation>
    <subcellularLocation>
        <location evidence="1">Membrane</location>
        <topology evidence="1">Multi-pass membrane protein</topology>
    </subcellularLocation>
</comment>
<keyword evidence="5" id="KW-1003">Cell membrane</keyword>
<accession>A0A7X1KPY1</accession>
<evidence type="ECO:0000256" key="5">
    <source>
        <dbReference type="RuleBase" id="RU363041"/>
    </source>
</evidence>
<dbReference type="EMBL" id="JACLAX010000005">
    <property type="protein sequence ID" value="MBC2668938.1"/>
    <property type="molecule type" value="Genomic_DNA"/>
</dbReference>
<protein>
    <recommendedName>
        <fullName evidence="5">Probable membrane transporter protein</fullName>
    </recommendedName>
</protein>
<evidence type="ECO:0000256" key="3">
    <source>
        <dbReference type="ARBA" id="ARBA00022989"/>
    </source>
</evidence>
<proteinExistence type="inferred from homology"/>
<feature type="transmembrane region" description="Helical" evidence="5">
    <location>
        <begin position="159"/>
        <end position="192"/>
    </location>
</feature>
<dbReference type="GO" id="GO:0005886">
    <property type="term" value="C:plasma membrane"/>
    <property type="evidence" value="ECO:0007669"/>
    <property type="project" value="UniProtKB-SubCell"/>
</dbReference>
<gene>
    <name evidence="6" type="ORF">H7F53_07265</name>
</gene>
<dbReference type="PANTHER" id="PTHR43701:SF2">
    <property type="entry name" value="MEMBRANE TRANSPORTER PROTEIN YJNA-RELATED"/>
    <property type="match status" value="1"/>
</dbReference>
<comment type="similarity">
    <text evidence="5">Belongs to the 4-toluene sulfonate uptake permease (TSUP) (TC 2.A.102) family.</text>
</comment>
<dbReference type="PANTHER" id="PTHR43701">
    <property type="entry name" value="MEMBRANE TRANSPORTER PROTEIN MJ0441-RELATED"/>
    <property type="match status" value="1"/>
</dbReference>
<dbReference type="InterPro" id="IPR002781">
    <property type="entry name" value="TM_pro_TauE-like"/>
</dbReference>
<feature type="transmembrane region" description="Helical" evidence="5">
    <location>
        <begin position="204"/>
        <end position="222"/>
    </location>
</feature>
<sequence length="273" mass="27889">MAVGEVRRRGRGEALVAGFDLLHGIAGLFVGFLVGLTGVGGGSLMTPILVLLFGVSPHTAVGTDLLFAALTKSVGTAAHGWKATVEWRIVRRLALGSVPAAVVTLLVLSQLGRPGSRAAAVMVTVLGVMLVLTAVATLFQKQLALFAKTHERLDEEASLWPTIALGAAIGVAVTVSSVGAGAIGVTALLMLYPALRVSRIVGSDIAHAVPLTLVAGFGHWVIGGVDFVLLGNLLIGSIPGVLVGSLLSSRSPDHILRPALAAVLLVSGFKLLS</sequence>
<dbReference type="Proteomes" id="UP000551327">
    <property type="component" value="Unassembled WGS sequence"/>
</dbReference>
<organism evidence="6 7">
    <name type="scientific">Novosphingobium piscinae</name>
    <dbReference type="NCBI Taxonomy" id="1507448"/>
    <lineage>
        <taxon>Bacteria</taxon>
        <taxon>Pseudomonadati</taxon>
        <taxon>Pseudomonadota</taxon>
        <taxon>Alphaproteobacteria</taxon>
        <taxon>Sphingomonadales</taxon>
        <taxon>Sphingomonadaceae</taxon>
        <taxon>Novosphingobium</taxon>
    </lineage>
</organism>
<dbReference type="Pfam" id="PF01925">
    <property type="entry name" value="TauE"/>
    <property type="match status" value="1"/>
</dbReference>
<keyword evidence="7" id="KW-1185">Reference proteome</keyword>
<dbReference type="AlphaFoldDB" id="A0A7X1KPY1"/>
<evidence type="ECO:0000313" key="6">
    <source>
        <dbReference type="EMBL" id="MBC2668938.1"/>
    </source>
</evidence>
<evidence type="ECO:0000256" key="4">
    <source>
        <dbReference type="ARBA" id="ARBA00023136"/>
    </source>
</evidence>
<evidence type="ECO:0000256" key="1">
    <source>
        <dbReference type="ARBA" id="ARBA00004141"/>
    </source>
</evidence>
<feature type="transmembrane region" description="Helical" evidence="5">
    <location>
        <begin position="14"/>
        <end position="36"/>
    </location>
</feature>